<dbReference type="AlphaFoldDB" id="A0A1H9YTS9"/>
<dbReference type="EMBL" id="FOHZ01000001">
    <property type="protein sequence ID" value="SES72534.1"/>
    <property type="molecule type" value="Genomic_DNA"/>
</dbReference>
<dbReference type="Pfam" id="PF13379">
    <property type="entry name" value="NMT1_2"/>
    <property type="match status" value="1"/>
</dbReference>
<dbReference type="Proteomes" id="UP000198762">
    <property type="component" value="Unassembled WGS sequence"/>
</dbReference>
<gene>
    <name evidence="5" type="ORF">SAMN04487962_101336</name>
</gene>
<comment type="similarity">
    <text evidence="2">Belongs to the bacterial solute-binding protein SsuA/TauA family.</text>
</comment>
<dbReference type="GO" id="GO:0042597">
    <property type="term" value="C:periplasmic space"/>
    <property type="evidence" value="ECO:0007669"/>
    <property type="project" value="UniProtKB-SubCell"/>
</dbReference>
<evidence type="ECO:0000256" key="3">
    <source>
        <dbReference type="ARBA" id="ARBA00022729"/>
    </source>
</evidence>
<organism evidence="5 6">
    <name type="scientific">Marinobacter segnicrescens</name>
    <dbReference type="NCBI Taxonomy" id="430453"/>
    <lineage>
        <taxon>Bacteria</taxon>
        <taxon>Pseudomonadati</taxon>
        <taxon>Pseudomonadota</taxon>
        <taxon>Gammaproteobacteria</taxon>
        <taxon>Pseudomonadales</taxon>
        <taxon>Marinobacteraceae</taxon>
        <taxon>Marinobacter</taxon>
    </lineage>
</organism>
<dbReference type="PANTHER" id="PTHR30024">
    <property type="entry name" value="ALIPHATIC SULFONATES-BINDING PROTEIN-RELATED"/>
    <property type="match status" value="1"/>
</dbReference>
<evidence type="ECO:0000256" key="4">
    <source>
        <dbReference type="SAM" id="SignalP"/>
    </source>
</evidence>
<sequence>MIKRFPPLQRAALATTVCISLMTAGMAAAADLVRVGSFPVASSLPYYVAKDRGYFAEQGIETEEVRLMGGPALLSALISGQIDAAANLVTLEGMNGNLLRAGVATYIAINGQNTEYPMEQYVAHGRLGIETLEELVNVDKRPLRVMSAPGPANMAVARAGLSAVGLTEGQDYILNELAMNLHVEAMLAGTFDLGMTLEPNATVMLGRGNLVAIESGIIANRVIQREGAQAWAAGAALNQAFIDANPDVARRFALAWSKAVDDIANDPGARESLKGNTFTPDDIAATVPLPKFTMIKDLDDQDLADFQTFLDWGTELGLMRQNVAASTFLKDLEN</sequence>
<feature type="signal peptide" evidence="4">
    <location>
        <begin position="1"/>
        <end position="29"/>
    </location>
</feature>
<evidence type="ECO:0000313" key="6">
    <source>
        <dbReference type="Proteomes" id="UP000198762"/>
    </source>
</evidence>
<proteinExistence type="inferred from homology"/>
<feature type="chain" id="PRO_5011600094" evidence="4">
    <location>
        <begin position="30"/>
        <end position="334"/>
    </location>
</feature>
<dbReference type="SUPFAM" id="SSF53850">
    <property type="entry name" value="Periplasmic binding protein-like II"/>
    <property type="match status" value="1"/>
</dbReference>
<keyword evidence="6" id="KW-1185">Reference proteome</keyword>
<keyword evidence="3 4" id="KW-0732">Signal</keyword>
<comment type="subcellular location">
    <subcellularLocation>
        <location evidence="1">Periplasm</location>
    </subcellularLocation>
</comment>
<dbReference type="STRING" id="430453.SAMN04487962_101336"/>
<accession>A0A1H9YTS9</accession>
<name>A0A1H9YTS9_9GAMM</name>
<evidence type="ECO:0000313" key="5">
    <source>
        <dbReference type="EMBL" id="SES72534.1"/>
    </source>
</evidence>
<dbReference type="PANTHER" id="PTHR30024:SF47">
    <property type="entry name" value="TAURINE-BINDING PERIPLASMIC PROTEIN"/>
    <property type="match status" value="1"/>
</dbReference>
<dbReference type="OrthoDB" id="5292144at2"/>
<dbReference type="RefSeq" id="WP_091848480.1">
    <property type="nucleotide sequence ID" value="NZ_FOHZ01000001.1"/>
</dbReference>
<evidence type="ECO:0000256" key="1">
    <source>
        <dbReference type="ARBA" id="ARBA00004418"/>
    </source>
</evidence>
<protein>
    <submittedName>
        <fullName evidence="5">NitT/TauT family transport system substrate-binding protein</fullName>
    </submittedName>
</protein>
<evidence type="ECO:0000256" key="2">
    <source>
        <dbReference type="ARBA" id="ARBA00010742"/>
    </source>
</evidence>
<reference evidence="6" key="1">
    <citation type="submission" date="2016-10" db="EMBL/GenBank/DDBJ databases">
        <authorList>
            <person name="Varghese N."/>
            <person name="Submissions S."/>
        </authorList>
    </citation>
    <scope>NUCLEOTIDE SEQUENCE [LARGE SCALE GENOMIC DNA]</scope>
    <source>
        <strain evidence="6">CGMCC 1.6489</strain>
    </source>
</reference>
<dbReference type="Gene3D" id="3.40.190.10">
    <property type="entry name" value="Periplasmic binding protein-like II"/>
    <property type="match status" value="2"/>
</dbReference>